<dbReference type="AlphaFoldDB" id="A0A1G9MPW4"/>
<sequence>MLRYQHLFFDLDHTLWDFDRNSADTLRELFHEFRIADLCTASCEVFIERYRIANELIWEQYRQDLITKEVLRDIRFQKVLTELGVAEKDHPPAMGSEYLRRCPTKTSLLPYTHEVLQYLLGQGYVLHILTNGFEDTQRIKLEGAQLRAYFTHVVTSESCGFKKPHECYFRYALTTTQAHPAHCLMIGDSLEADILGAQRMNLDTVYVNFAQSPHDAAPTYEVACLSELMQIL</sequence>
<dbReference type="OrthoDB" id="9802350at2"/>
<dbReference type="InterPro" id="IPR006439">
    <property type="entry name" value="HAD-SF_hydro_IA"/>
</dbReference>
<name>A0A1G9MPW4_9BACT</name>
<dbReference type="EMBL" id="FNFO01000008">
    <property type="protein sequence ID" value="SDL76154.1"/>
    <property type="molecule type" value="Genomic_DNA"/>
</dbReference>
<evidence type="ECO:0000313" key="2">
    <source>
        <dbReference type="Proteomes" id="UP000198510"/>
    </source>
</evidence>
<gene>
    <name evidence="1" type="ORF">SAMN05421823_10848</name>
</gene>
<accession>A0A1G9MPW4</accession>
<keyword evidence="2" id="KW-1185">Reference proteome</keyword>
<organism evidence="1 2">
    <name type="scientific">Catalinimonas alkaloidigena</name>
    <dbReference type="NCBI Taxonomy" id="1075417"/>
    <lineage>
        <taxon>Bacteria</taxon>
        <taxon>Pseudomonadati</taxon>
        <taxon>Bacteroidota</taxon>
        <taxon>Cytophagia</taxon>
        <taxon>Cytophagales</taxon>
        <taxon>Catalimonadaceae</taxon>
        <taxon>Catalinimonas</taxon>
    </lineage>
</organism>
<dbReference type="RefSeq" id="WP_089684850.1">
    <property type="nucleotide sequence ID" value="NZ_FNFO01000008.1"/>
</dbReference>
<dbReference type="STRING" id="1075417.SAMN05421823_10848"/>
<dbReference type="InterPro" id="IPR023214">
    <property type="entry name" value="HAD_sf"/>
</dbReference>
<dbReference type="SFLD" id="SFLDS00003">
    <property type="entry name" value="Haloacid_Dehalogenase"/>
    <property type="match status" value="1"/>
</dbReference>
<dbReference type="Gene3D" id="3.40.50.1000">
    <property type="entry name" value="HAD superfamily/HAD-like"/>
    <property type="match status" value="1"/>
</dbReference>
<dbReference type="SUPFAM" id="SSF56784">
    <property type="entry name" value="HAD-like"/>
    <property type="match status" value="1"/>
</dbReference>
<proteinExistence type="predicted"/>
<evidence type="ECO:0000313" key="1">
    <source>
        <dbReference type="EMBL" id="SDL76154.1"/>
    </source>
</evidence>
<dbReference type="InterPro" id="IPR041492">
    <property type="entry name" value="HAD_2"/>
</dbReference>
<dbReference type="NCBIfam" id="TIGR02254">
    <property type="entry name" value="YjjG_YfnB"/>
    <property type="match status" value="1"/>
</dbReference>
<dbReference type="InterPro" id="IPR052550">
    <property type="entry name" value="Pyrimidine_5'-ntase_YjjG"/>
</dbReference>
<dbReference type="NCBIfam" id="TIGR01549">
    <property type="entry name" value="HAD-SF-IA-v1"/>
    <property type="match status" value="1"/>
</dbReference>
<dbReference type="Proteomes" id="UP000198510">
    <property type="component" value="Unassembled WGS sequence"/>
</dbReference>
<dbReference type="GO" id="GO:0008253">
    <property type="term" value="F:5'-nucleotidase activity"/>
    <property type="evidence" value="ECO:0007669"/>
    <property type="project" value="InterPro"/>
</dbReference>
<dbReference type="PANTHER" id="PTHR47478:SF1">
    <property type="entry name" value="PYRIMIDINE 5'-NUCLEOTIDASE YJJG"/>
    <property type="match status" value="1"/>
</dbReference>
<dbReference type="Pfam" id="PF13419">
    <property type="entry name" value="HAD_2"/>
    <property type="match status" value="1"/>
</dbReference>
<dbReference type="InterPro" id="IPR011951">
    <property type="entry name" value="HAD-SF_hydro_IA_YjjG/PynA"/>
</dbReference>
<dbReference type="PANTHER" id="PTHR47478">
    <property type="match status" value="1"/>
</dbReference>
<reference evidence="1 2" key="1">
    <citation type="submission" date="2016-10" db="EMBL/GenBank/DDBJ databases">
        <authorList>
            <person name="de Groot N.N."/>
        </authorList>
    </citation>
    <scope>NUCLEOTIDE SEQUENCE [LARGE SCALE GENOMIC DNA]</scope>
    <source>
        <strain evidence="1 2">DSM 25186</strain>
    </source>
</reference>
<dbReference type="Gene3D" id="1.10.150.240">
    <property type="entry name" value="Putative phosphatase, domain 2"/>
    <property type="match status" value="1"/>
</dbReference>
<keyword evidence="1" id="KW-0378">Hydrolase</keyword>
<dbReference type="InterPro" id="IPR023198">
    <property type="entry name" value="PGP-like_dom2"/>
</dbReference>
<dbReference type="SFLD" id="SFLDG01129">
    <property type="entry name" value="C1.5:_HAD__Beta-PGM__Phosphata"/>
    <property type="match status" value="1"/>
</dbReference>
<dbReference type="InterPro" id="IPR036412">
    <property type="entry name" value="HAD-like_sf"/>
</dbReference>
<protein>
    <submittedName>
        <fullName evidence="1">Putative hydrolase of the HAD superfamily</fullName>
    </submittedName>
</protein>